<evidence type="ECO:0000313" key="1">
    <source>
        <dbReference type="EMBL" id="QHT99237.1"/>
    </source>
</evidence>
<dbReference type="AlphaFoldDB" id="A0A6C0J5L0"/>
<reference evidence="1" key="1">
    <citation type="journal article" date="2020" name="Nature">
        <title>Giant virus diversity and host interactions through global metagenomics.</title>
        <authorList>
            <person name="Schulz F."/>
            <person name="Roux S."/>
            <person name="Paez-Espino D."/>
            <person name="Jungbluth S."/>
            <person name="Walsh D.A."/>
            <person name="Denef V.J."/>
            <person name="McMahon K.D."/>
            <person name="Konstantinidis K.T."/>
            <person name="Eloe-Fadrosh E.A."/>
            <person name="Kyrpides N.C."/>
            <person name="Woyke T."/>
        </authorList>
    </citation>
    <scope>NUCLEOTIDE SEQUENCE</scope>
    <source>
        <strain evidence="1">GVMAG-M-3300025699-48</strain>
    </source>
</reference>
<name>A0A6C0J5L0_9ZZZZ</name>
<protein>
    <submittedName>
        <fullName evidence="1">Uncharacterized protein</fullName>
    </submittedName>
</protein>
<proteinExistence type="predicted"/>
<sequence length="180" mass="21240">MGRFYSGDIEGKFWFGVQDSNDVENLVNITGNTYYSWHVCNCTAEMDEDYCRQCYDSKEEHIEAAIEEGSYEDECLYYEDCCNGYSLDRETHYQELVDNMNELKTKINNNIIQEFDKIEQNDKILDAFTGVFNNTHKYLNTMENNPERKEQEVLTARYTLGYQIEYCVRTAGYCNISCEY</sequence>
<dbReference type="EMBL" id="MN740306">
    <property type="protein sequence ID" value="QHT99237.1"/>
    <property type="molecule type" value="Genomic_DNA"/>
</dbReference>
<accession>A0A6C0J5L0</accession>
<organism evidence="1">
    <name type="scientific">viral metagenome</name>
    <dbReference type="NCBI Taxonomy" id="1070528"/>
    <lineage>
        <taxon>unclassified sequences</taxon>
        <taxon>metagenomes</taxon>
        <taxon>organismal metagenomes</taxon>
    </lineage>
</organism>